<proteinExistence type="predicted"/>
<dbReference type="Proteomes" id="UP001465976">
    <property type="component" value="Unassembled WGS sequence"/>
</dbReference>
<keyword evidence="3" id="KW-1185">Reference proteome</keyword>
<feature type="coiled-coil region" evidence="1">
    <location>
        <begin position="57"/>
        <end position="96"/>
    </location>
</feature>
<comment type="caution">
    <text evidence="2">The sequence shown here is derived from an EMBL/GenBank/DDBJ whole genome shotgun (WGS) entry which is preliminary data.</text>
</comment>
<evidence type="ECO:0000313" key="3">
    <source>
        <dbReference type="Proteomes" id="UP001465976"/>
    </source>
</evidence>
<sequence length="156" mass="17901">MTQVPQDTAAIQPRNFTTNCFGDNIVDGINVSELEWELTICYMMADSGAWQKLFELESNTQKKRANLEQQLKTESNKQTRNNLRQILETLVEEDAEARKAIEVERGNWLEQALSLRQKIIGLGETPSPRPETVEEGAQHRIAQEGWPPERMIMGRF</sequence>
<reference evidence="2 3" key="1">
    <citation type="submission" date="2024-02" db="EMBL/GenBank/DDBJ databases">
        <title>A draft genome for the cacao thread blight pathogen Marasmius crinis-equi.</title>
        <authorList>
            <person name="Cohen S.P."/>
            <person name="Baruah I.K."/>
            <person name="Amoako-Attah I."/>
            <person name="Bukari Y."/>
            <person name="Meinhardt L.W."/>
            <person name="Bailey B.A."/>
        </authorList>
    </citation>
    <scope>NUCLEOTIDE SEQUENCE [LARGE SCALE GENOMIC DNA]</scope>
    <source>
        <strain evidence="2 3">GH-76</strain>
    </source>
</reference>
<dbReference type="EMBL" id="JBAHYK010000775">
    <property type="protein sequence ID" value="KAL0571404.1"/>
    <property type="molecule type" value="Genomic_DNA"/>
</dbReference>
<keyword evidence="1" id="KW-0175">Coiled coil</keyword>
<protein>
    <submittedName>
        <fullName evidence="2">Uncharacterized protein</fullName>
    </submittedName>
</protein>
<evidence type="ECO:0000256" key="1">
    <source>
        <dbReference type="SAM" id="Coils"/>
    </source>
</evidence>
<organism evidence="2 3">
    <name type="scientific">Marasmius crinis-equi</name>
    <dbReference type="NCBI Taxonomy" id="585013"/>
    <lineage>
        <taxon>Eukaryota</taxon>
        <taxon>Fungi</taxon>
        <taxon>Dikarya</taxon>
        <taxon>Basidiomycota</taxon>
        <taxon>Agaricomycotina</taxon>
        <taxon>Agaricomycetes</taxon>
        <taxon>Agaricomycetidae</taxon>
        <taxon>Agaricales</taxon>
        <taxon>Marasmiineae</taxon>
        <taxon>Marasmiaceae</taxon>
        <taxon>Marasmius</taxon>
    </lineage>
</organism>
<gene>
    <name evidence="2" type="ORF">V5O48_010555</name>
</gene>
<accession>A0ABR3F809</accession>
<evidence type="ECO:0000313" key="2">
    <source>
        <dbReference type="EMBL" id="KAL0571404.1"/>
    </source>
</evidence>
<name>A0ABR3F809_9AGAR</name>